<dbReference type="eggNOG" id="KOG1235">
    <property type="taxonomic scope" value="Eukaryota"/>
</dbReference>
<dbReference type="InterPro" id="IPR011009">
    <property type="entry name" value="Kinase-like_dom_sf"/>
</dbReference>
<accession>C1E926</accession>
<dbReference type="PANTHER" id="PTHR43173:SF19">
    <property type="entry name" value="AARF DOMAIN-CONTAINING PROTEIN KINASE 1"/>
    <property type="match status" value="1"/>
</dbReference>
<feature type="non-terminal residue" evidence="3">
    <location>
        <position position="1"/>
    </location>
</feature>
<evidence type="ECO:0000313" key="4">
    <source>
        <dbReference type="Proteomes" id="UP000002009"/>
    </source>
</evidence>
<dbReference type="GeneID" id="8244285"/>
<dbReference type="Pfam" id="PF03109">
    <property type="entry name" value="ABC1"/>
    <property type="match status" value="1"/>
</dbReference>
<name>C1E926_MICCC</name>
<dbReference type="OrthoDB" id="496945at2759"/>
<dbReference type="Proteomes" id="UP000002009">
    <property type="component" value="Chromosome 6"/>
</dbReference>
<evidence type="ECO:0000256" key="1">
    <source>
        <dbReference type="ARBA" id="ARBA00009670"/>
    </source>
</evidence>
<keyword evidence="4" id="KW-1185">Reference proteome</keyword>
<comment type="similarity">
    <text evidence="1">Belongs to the protein kinase superfamily. ADCK protein kinase family.</text>
</comment>
<dbReference type="InterPro" id="IPR004147">
    <property type="entry name" value="ABC1_dom"/>
</dbReference>
<dbReference type="Gene3D" id="1.10.510.10">
    <property type="entry name" value="Transferase(Phosphotransferase) domain 1"/>
    <property type="match status" value="1"/>
</dbReference>
<evidence type="ECO:0000313" key="3">
    <source>
        <dbReference type="EMBL" id="ACO64255.1"/>
    </source>
</evidence>
<dbReference type="InterPro" id="IPR045307">
    <property type="entry name" value="ADCK1_dom"/>
</dbReference>
<proteinExistence type="inferred from homology"/>
<dbReference type="STRING" id="296587.C1E926"/>
<dbReference type="EMBL" id="CP001327">
    <property type="protein sequence ID" value="ACO64255.1"/>
    <property type="molecule type" value="Genomic_DNA"/>
</dbReference>
<dbReference type="InterPro" id="IPR051130">
    <property type="entry name" value="Mito_struct-func_regulator"/>
</dbReference>
<dbReference type="AlphaFoldDB" id="C1E926"/>
<protein>
    <recommendedName>
        <fullName evidence="2">ABC1 atypical kinase-like domain-containing protein</fullName>
    </recommendedName>
</protein>
<evidence type="ECO:0000259" key="2">
    <source>
        <dbReference type="Pfam" id="PF03109"/>
    </source>
</evidence>
<dbReference type="OMA" id="ANMMVRV"/>
<dbReference type="PANTHER" id="PTHR43173">
    <property type="entry name" value="ABC1 FAMILY PROTEIN"/>
    <property type="match status" value="1"/>
</dbReference>
<feature type="domain" description="ABC1 atypical kinase-like" evidence="2">
    <location>
        <begin position="39"/>
        <end position="282"/>
    </location>
</feature>
<organism evidence="3 4">
    <name type="scientific">Micromonas commoda (strain RCC299 / NOUM17 / CCMP2709)</name>
    <name type="common">Picoplanktonic green alga</name>
    <dbReference type="NCBI Taxonomy" id="296587"/>
    <lineage>
        <taxon>Eukaryota</taxon>
        <taxon>Viridiplantae</taxon>
        <taxon>Chlorophyta</taxon>
        <taxon>Mamiellophyceae</taxon>
        <taxon>Mamiellales</taxon>
        <taxon>Mamiellaceae</taxon>
        <taxon>Micromonas</taxon>
    </lineage>
</organism>
<dbReference type="SUPFAM" id="SSF56112">
    <property type="entry name" value="Protein kinase-like (PK-like)"/>
    <property type="match status" value="1"/>
</dbReference>
<reference evidence="3 4" key="1">
    <citation type="journal article" date="2009" name="Science">
        <title>Green evolution and dynamic adaptations revealed by genomes of the marine picoeukaryotes Micromonas.</title>
        <authorList>
            <person name="Worden A.Z."/>
            <person name="Lee J.H."/>
            <person name="Mock T."/>
            <person name="Rouze P."/>
            <person name="Simmons M.P."/>
            <person name="Aerts A.L."/>
            <person name="Allen A.E."/>
            <person name="Cuvelier M.L."/>
            <person name="Derelle E."/>
            <person name="Everett M.V."/>
            <person name="Foulon E."/>
            <person name="Grimwood J."/>
            <person name="Gundlach H."/>
            <person name="Henrissat B."/>
            <person name="Napoli C."/>
            <person name="McDonald S.M."/>
            <person name="Parker M.S."/>
            <person name="Rombauts S."/>
            <person name="Salamov A."/>
            <person name="Von Dassow P."/>
            <person name="Badger J.H."/>
            <person name="Coutinho P.M."/>
            <person name="Demir E."/>
            <person name="Dubchak I."/>
            <person name="Gentemann C."/>
            <person name="Eikrem W."/>
            <person name="Gready J.E."/>
            <person name="John U."/>
            <person name="Lanier W."/>
            <person name="Lindquist E.A."/>
            <person name="Lucas S."/>
            <person name="Mayer K.F."/>
            <person name="Moreau H."/>
            <person name="Not F."/>
            <person name="Otillar R."/>
            <person name="Panaud O."/>
            <person name="Pangilinan J."/>
            <person name="Paulsen I."/>
            <person name="Piegu B."/>
            <person name="Poliakov A."/>
            <person name="Robbens S."/>
            <person name="Schmutz J."/>
            <person name="Toulza E."/>
            <person name="Wyss T."/>
            <person name="Zelensky A."/>
            <person name="Zhou K."/>
            <person name="Armbrust E.V."/>
            <person name="Bhattacharya D."/>
            <person name="Goodenough U.W."/>
            <person name="Van de Peer Y."/>
            <person name="Grigoriev I.V."/>
        </authorList>
    </citation>
    <scope>NUCLEOTIDE SEQUENCE [LARGE SCALE GENOMIC DNA]</scope>
    <source>
        <strain evidence="4">RCC299 / NOUM17</strain>
    </source>
</reference>
<dbReference type="KEGG" id="mis:MICPUN_67646"/>
<dbReference type="InParanoid" id="C1E926"/>
<dbReference type="RefSeq" id="XP_002502997.1">
    <property type="nucleotide sequence ID" value="XM_002502951.1"/>
</dbReference>
<dbReference type="FunCoup" id="C1E926">
    <property type="interactions" value="1664"/>
</dbReference>
<sequence length="369" mass="41528">ATRLRDLCKKNGGIYVKAGQHICVQPVSPAPFQTILRTLMDSAGVRPFEEDRATFYEDLGVDIEDAFASIDPTPVASASLAQVYKATTHGGETVAVKIQQRPVARFLAIDLATIDAYYSLLSFLIPGLRFQWLANETRRHMAEELDFREEAKNAERARALMAKDFDDSTELHVPRVHDTLSGARVLTQEWCDGVRIDDKEGLRQRGVDRRELATLVNRIFGRMTFVHGFVHCDPHPGNLLVDSNGRVVLLDHGVYRSLDDDTRRTWCKLWRGLIANDDAEMRAAVADLGVDPELTTFFRIVLALVPARVVEDVHGTSTSALSSFGKREVMRDVLGVKVERQTELFETLPRDLLMILKANNLLRYVNEQL</sequence>
<gene>
    <name evidence="3" type="ORF">MICPUN_67646</name>
</gene>
<dbReference type="CDD" id="cd13969">
    <property type="entry name" value="ADCK1-like"/>
    <property type="match status" value="1"/>
</dbReference>
<feature type="non-terminal residue" evidence="3">
    <location>
        <position position="369"/>
    </location>
</feature>